<dbReference type="AlphaFoldDB" id="A0A1H6RFJ1"/>
<dbReference type="Proteomes" id="UP000199532">
    <property type="component" value="Unassembled WGS sequence"/>
</dbReference>
<protein>
    <submittedName>
        <fullName evidence="4">Spermine/spermidine N-acetyltransferase</fullName>
    </submittedName>
</protein>
<dbReference type="EMBL" id="FNXY01000002">
    <property type="protein sequence ID" value="SEI50365.1"/>
    <property type="molecule type" value="Genomic_DNA"/>
</dbReference>
<gene>
    <name evidence="4" type="ORF">SAMN04487995_1000</name>
</gene>
<dbReference type="STRING" id="408657.SAMN04487995_1000"/>
<dbReference type="InterPro" id="IPR051556">
    <property type="entry name" value="N-term/lysine_N-AcTrnsfr"/>
</dbReference>
<dbReference type="InterPro" id="IPR016181">
    <property type="entry name" value="Acyl_CoA_acyltransferase"/>
</dbReference>
<evidence type="ECO:0000256" key="2">
    <source>
        <dbReference type="ARBA" id="ARBA00023315"/>
    </source>
</evidence>
<reference evidence="4 5" key="1">
    <citation type="submission" date="2016-10" db="EMBL/GenBank/DDBJ databases">
        <authorList>
            <person name="de Groot N.N."/>
        </authorList>
    </citation>
    <scope>NUCLEOTIDE SEQUENCE [LARGE SCALE GENOMIC DNA]</scope>
    <source>
        <strain evidence="4 5">DSM 19938</strain>
    </source>
</reference>
<dbReference type="PANTHER" id="PTHR42919:SF8">
    <property type="entry name" value="N-ALPHA-ACETYLTRANSFERASE 50"/>
    <property type="match status" value="1"/>
</dbReference>
<dbReference type="CDD" id="cd04301">
    <property type="entry name" value="NAT_SF"/>
    <property type="match status" value="1"/>
</dbReference>
<dbReference type="GO" id="GO:0016747">
    <property type="term" value="F:acyltransferase activity, transferring groups other than amino-acyl groups"/>
    <property type="evidence" value="ECO:0007669"/>
    <property type="project" value="InterPro"/>
</dbReference>
<evidence type="ECO:0000259" key="3">
    <source>
        <dbReference type="PROSITE" id="PS51186"/>
    </source>
</evidence>
<sequence length="174" mass="20226">MQDNKIDITRVTIKDLDILRRIGIQTFTETFAPVNTKEDIDIYLDSGFTSEKLTAEINNPDSQFYFINIDNNTAGYLKVNLSSAQTELQDPDSLEIERIYVLQEFQGQKAGQLLFSKAMEISREHKLKYVWLGVWEKNLKAIKFYEKNGFTVFDKHSFKLGNDLQTDILMKKQN</sequence>
<evidence type="ECO:0000313" key="4">
    <source>
        <dbReference type="EMBL" id="SEI50365.1"/>
    </source>
</evidence>
<keyword evidence="2" id="KW-0012">Acyltransferase</keyword>
<dbReference type="Gene3D" id="3.40.630.30">
    <property type="match status" value="1"/>
</dbReference>
<name>A0A1H6RFJ1_9BACT</name>
<dbReference type="InterPro" id="IPR000182">
    <property type="entry name" value="GNAT_dom"/>
</dbReference>
<keyword evidence="1 4" id="KW-0808">Transferase</keyword>
<evidence type="ECO:0000313" key="5">
    <source>
        <dbReference type="Proteomes" id="UP000199532"/>
    </source>
</evidence>
<accession>A0A1H6RFJ1</accession>
<dbReference type="PROSITE" id="PS51186">
    <property type="entry name" value="GNAT"/>
    <property type="match status" value="1"/>
</dbReference>
<proteinExistence type="predicted"/>
<dbReference type="PANTHER" id="PTHR42919">
    <property type="entry name" value="N-ALPHA-ACETYLTRANSFERASE"/>
    <property type="match status" value="1"/>
</dbReference>
<dbReference type="SUPFAM" id="SSF55729">
    <property type="entry name" value="Acyl-CoA N-acyltransferases (Nat)"/>
    <property type="match status" value="1"/>
</dbReference>
<organism evidence="4 5">
    <name type="scientific">Dyadobacter koreensis</name>
    <dbReference type="NCBI Taxonomy" id="408657"/>
    <lineage>
        <taxon>Bacteria</taxon>
        <taxon>Pseudomonadati</taxon>
        <taxon>Bacteroidota</taxon>
        <taxon>Cytophagia</taxon>
        <taxon>Cytophagales</taxon>
        <taxon>Spirosomataceae</taxon>
        <taxon>Dyadobacter</taxon>
    </lineage>
</organism>
<evidence type="ECO:0000256" key="1">
    <source>
        <dbReference type="ARBA" id="ARBA00022679"/>
    </source>
</evidence>
<dbReference type="OrthoDB" id="7205533at2"/>
<dbReference type="Pfam" id="PF00583">
    <property type="entry name" value="Acetyltransf_1"/>
    <property type="match status" value="1"/>
</dbReference>
<feature type="domain" description="N-acetyltransferase" evidence="3">
    <location>
        <begin position="6"/>
        <end position="174"/>
    </location>
</feature>
<dbReference type="RefSeq" id="WP_090332854.1">
    <property type="nucleotide sequence ID" value="NZ_FNXY01000002.1"/>
</dbReference>
<keyword evidence="5" id="KW-1185">Reference proteome</keyword>